<dbReference type="AlphaFoldDB" id="A0A8S1KNK6"/>
<reference evidence="1" key="1">
    <citation type="submission" date="2021-01" db="EMBL/GenBank/DDBJ databases">
        <authorList>
            <consortium name="Genoscope - CEA"/>
            <person name="William W."/>
        </authorList>
    </citation>
    <scope>NUCLEOTIDE SEQUENCE</scope>
</reference>
<accession>A0A8S1KNK6</accession>
<keyword evidence="2" id="KW-1185">Reference proteome</keyword>
<sequence>MTFRYSQELTLNTYEKPPQNPEWFQKQENIDLILNKIRQHNLLKRIHFTSNEQLQENDPLLLRSHRLNKKLEEFDHFHEEQLESYRKILQTDKEQISNAISQRRRMGSFVKHVRSISTTILKPLIQVNNIVNLQCNEKKLDNQVIMRQKIKSIQENRKTIENCSKRLQQLFKEDSSNQISRVQSHLEQRNKKKKNSIDFIRNLY</sequence>
<protein>
    <submittedName>
        <fullName evidence="1">Uncharacterized protein</fullName>
    </submittedName>
</protein>
<dbReference type="EMBL" id="CAJJDN010000010">
    <property type="protein sequence ID" value="CAD8056347.1"/>
    <property type="molecule type" value="Genomic_DNA"/>
</dbReference>
<name>A0A8S1KNK6_9CILI</name>
<evidence type="ECO:0000313" key="1">
    <source>
        <dbReference type="EMBL" id="CAD8056347.1"/>
    </source>
</evidence>
<evidence type="ECO:0000313" key="2">
    <source>
        <dbReference type="Proteomes" id="UP000692954"/>
    </source>
</evidence>
<comment type="caution">
    <text evidence="1">The sequence shown here is derived from an EMBL/GenBank/DDBJ whole genome shotgun (WGS) entry which is preliminary data.</text>
</comment>
<proteinExistence type="predicted"/>
<dbReference type="Proteomes" id="UP000692954">
    <property type="component" value="Unassembled WGS sequence"/>
</dbReference>
<organism evidence="1 2">
    <name type="scientific">Paramecium sonneborni</name>
    <dbReference type="NCBI Taxonomy" id="65129"/>
    <lineage>
        <taxon>Eukaryota</taxon>
        <taxon>Sar</taxon>
        <taxon>Alveolata</taxon>
        <taxon>Ciliophora</taxon>
        <taxon>Intramacronucleata</taxon>
        <taxon>Oligohymenophorea</taxon>
        <taxon>Peniculida</taxon>
        <taxon>Parameciidae</taxon>
        <taxon>Paramecium</taxon>
    </lineage>
</organism>
<dbReference type="OrthoDB" id="290736at2759"/>
<gene>
    <name evidence="1" type="ORF">PSON_ATCC_30995.1.T0100192</name>
</gene>